<reference evidence="4" key="3">
    <citation type="submission" date="2025-09" db="UniProtKB">
        <authorList>
            <consortium name="Ensembl"/>
        </authorList>
    </citation>
    <scope>IDENTIFICATION</scope>
</reference>
<dbReference type="AlphaFoldDB" id="A0AAY4CGI3"/>
<dbReference type="SMART" id="SM00343">
    <property type="entry name" value="ZnF_C2HC"/>
    <property type="match status" value="2"/>
</dbReference>
<accession>A0AAY4CGI3</accession>
<evidence type="ECO:0000313" key="5">
    <source>
        <dbReference type="Proteomes" id="UP000694580"/>
    </source>
</evidence>
<dbReference type="PROSITE" id="PS50158">
    <property type="entry name" value="ZF_CCHC"/>
    <property type="match status" value="2"/>
</dbReference>
<reference evidence="4 5" key="1">
    <citation type="submission" date="2020-06" db="EMBL/GenBank/DDBJ databases">
        <authorList>
            <consortium name="Wellcome Sanger Institute Data Sharing"/>
        </authorList>
    </citation>
    <scope>NUCLEOTIDE SEQUENCE [LARGE SCALE GENOMIC DNA]</scope>
</reference>
<keyword evidence="1" id="KW-0862">Zinc</keyword>
<evidence type="ECO:0000259" key="3">
    <source>
        <dbReference type="PROSITE" id="PS50158"/>
    </source>
</evidence>
<proteinExistence type="predicted"/>
<feature type="region of interest" description="Disordered" evidence="2">
    <location>
        <begin position="87"/>
        <end position="119"/>
    </location>
</feature>
<dbReference type="Gene3D" id="4.10.60.10">
    <property type="entry name" value="Zinc finger, CCHC-type"/>
    <property type="match status" value="2"/>
</dbReference>
<reference evidence="4" key="2">
    <citation type="submission" date="2025-08" db="UniProtKB">
        <authorList>
            <consortium name="Ensembl"/>
        </authorList>
    </citation>
    <scope>IDENTIFICATION</scope>
</reference>
<sequence>GAYICLQTMDNGRPSELFQASPKCRSRGCGPVQSREPDVCFRCNQRGHWARDCTKRWRGQWRPRSEEQSDVCFNCGQSGHWLRECPNEERGWSRGHGVPYGERRGHRGEHTHHEQSQTA</sequence>
<feature type="domain" description="CCHC-type" evidence="3">
    <location>
        <begin position="40"/>
        <end position="55"/>
    </location>
</feature>
<organism evidence="4 5">
    <name type="scientific">Denticeps clupeoides</name>
    <name type="common">denticle herring</name>
    <dbReference type="NCBI Taxonomy" id="299321"/>
    <lineage>
        <taxon>Eukaryota</taxon>
        <taxon>Metazoa</taxon>
        <taxon>Chordata</taxon>
        <taxon>Craniata</taxon>
        <taxon>Vertebrata</taxon>
        <taxon>Euteleostomi</taxon>
        <taxon>Actinopterygii</taxon>
        <taxon>Neopterygii</taxon>
        <taxon>Teleostei</taxon>
        <taxon>Clupei</taxon>
        <taxon>Clupeiformes</taxon>
        <taxon>Denticipitoidei</taxon>
        <taxon>Denticipitidae</taxon>
        <taxon>Denticeps</taxon>
    </lineage>
</organism>
<evidence type="ECO:0000313" key="4">
    <source>
        <dbReference type="Ensembl" id="ENSDCDP00010031721.1"/>
    </source>
</evidence>
<dbReference type="GO" id="GO:0008270">
    <property type="term" value="F:zinc ion binding"/>
    <property type="evidence" value="ECO:0007669"/>
    <property type="project" value="UniProtKB-KW"/>
</dbReference>
<dbReference type="Proteomes" id="UP000694580">
    <property type="component" value="Chromosome 20"/>
</dbReference>
<dbReference type="GeneTree" id="ENSGT01120000277767"/>
<dbReference type="InterPro" id="IPR001878">
    <property type="entry name" value="Znf_CCHC"/>
</dbReference>
<evidence type="ECO:0000256" key="2">
    <source>
        <dbReference type="SAM" id="MobiDB-lite"/>
    </source>
</evidence>
<evidence type="ECO:0000256" key="1">
    <source>
        <dbReference type="PROSITE-ProRule" id="PRU00047"/>
    </source>
</evidence>
<protein>
    <recommendedName>
        <fullName evidence="3">CCHC-type domain-containing protein</fullName>
    </recommendedName>
</protein>
<dbReference type="Pfam" id="PF00098">
    <property type="entry name" value="zf-CCHC"/>
    <property type="match status" value="2"/>
</dbReference>
<feature type="domain" description="CCHC-type" evidence="3">
    <location>
        <begin position="72"/>
        <end position="87"/>
    </location>
</feature>
<keyword evidence="1" id="KW-0863">Zinc-finger</keyword>
<dbReference type="SUPFAM" id="SSF57756">
    <property type="entry name" value="Retrovirus zinc finger-like domains"/>
    <property type="match status" value="1"/>
</dbReference>
<dbReference type="Ensembl" id="ENSDCDT00010039298.1">
    <property type="protein sequence ID" value="ENSDCDP00010031721.1"/>
    <property type="gene ID" value="ENSDCDG00010020263.1"/>
</dbReference>
<keyword evidence="1" id="KW-0479">Metal-binding</keyword>
<dbReference type="InterPro" id="IPR036875">
    <property type="entry name" value="Znf_CCHC_sf"/>
</dbReference>
<name>A0AAY4CGI3_9TELE</name>
<keyword evidence="5" id="KW-1185">Reference proteome</keyword>
<dbReference type="GO" id="GO:0003676">
    <property type="term" value="F:nucleic acid binding"/>
    <property type="evidence" value="ECO:0007669"/>
    <property type="project" value="InterPro"/>
</dbReference>